<feature type="compositionally biased region" description="Low complexity" evidence="1">
    <location>
        <begin position="28"/>
        <end position="41"/>
    </location>
</feature>
<protein>
    <recommendedName>
        <fullName evidence="5">Transmembrane protein</fullName>
    </recommendedName>
</protein>
<dbReference type="EMBL" id="JAPVOI010000004">
    <property type="protein sequence ID" value="MCZ4092910.1"/>
    <property type="molecule type" value="Genomic_DNA"/>
</dbReference>
<reference evidence="3" key="1">
    <citation type="submission" date="2022-10" db="EMBL/GenBank/DDBJ databases">
        <title>Whole genome sequencing of three plant growth promoting bacteria isolated from Vachellia tortilis subsp. raddiana in Morocco.</title>
        <authorList>
            <person name="Hnini M."/>
            <person name="Zouagui R."/>
            <person name="Zouagui H."/>
            <person name="Chemao Elfihri M.-W."/>
            <person name="Ibrahimi A."/>
            <person name="Sbabou L."/>
            <person name="Aurag J."/>
        </authorList>
    </citation>
    <scope>NUCLEOTIDE SEQUENCE</scope>
    <source>
        <strain evidence="3">LMR678</strain>
    </source>
</reference>
<evidence type="ECO:0000256" key="1">
    <source>
        <dbReference type="SAM" id="MobiDB-lite"/>
    </source>
</evidence>
<feature type="signal peptide" evidence="2">
    <location>
        <begin position="1"/>
        <end position="18"/>
    </location>
</feature>
<accession>A0ABT4KM78</accession>
<name>A0ABT4KM78_9HYPH</name>
<evidence type="ECO:0000313" key="4">
    <source>
        <dbReference type="Proteomes" id="UP001079430"/>
    </source>
</evidence>
<evidence type="ECO:0000256" key="2">
    <source>
        <dbReference type="SAM" id="SignalP"/>
    </source>
</evidence>
<dbReference type="RefSeq" id="WP_269283855.1">
    <property type="nucleotide sequence ID" value="NZ_JAPVOI010000004.1"/>
</dbReference>
<keyword evidence="4" id="KW-1185">Reference proteome</keyword>
<dbReference type="Proteomes" id="UP001079430">
    <property type="component" value="Unassembled WGS sequence"/>
</dbReference>
<proteinExistence type="predicted"/>
<sequence>MRIQLALFAAVAPFAAVAMTTGTAEAGSQSSNSSSNSSSNNGVVRERIVETYCEDGYCERYVLRRVYRDHGHDGGRRYRERYFDDDD</sequence>
<gene>
    <name evidence="3" type="ORF">O3W52_23445</name>
</gene>
<evidence type="ECO:0000313" key="3">
    <source>
        <dbReference type="EMBL" id="MCZ4092910.1"/>
    </source>
</evidence>
<comment type="caution">
    <text evidence="3">The sequence shown here is derived from an EMBL/GenBank/DDBJ whole genome shotgun (WGS) entry which is preliminary data.</text>
</comment>
<feature type="region of interest" description="Disordered" evidence="1">
    <location>
        <begin position="22"/>
        <end position="42"/>
    </location>
</feature>
<feature type="chain" id="PRO_5045213819" description="Transmembrane protein" evidence="2">
    <location>
        <begin position="19"/>
        <end position="87"/>
    </location>
</feature>
<keyword evidence="2" id="KW-0732">Signal</keyword>
<organism evidence="3 4">
    <name type="scientific">Sinorhizobium psoraleae</name>
    <dbReference type="NCBI Taxonomy" id="520838"/>
    <lineage>
        <taxon>Bacteria</taxon>
        <taxon>Pseudomonadati</taxon>
        <taxon>Pseudomonadota</taxon>
        <taxon>Alphaproteobacteria</taxon>
        <taxon>Hyphomicrobiales</taxon>
        <taxon>Rhizobiaceae</taxon>
        <taxon>Sinorhizobium/Ensifer group</taxon>
        <taxon>Sinorhizobium</taxon>
    </lineage>
</organism>
<evidence type="ECO:0008006" key="5">
    <source>
        <dbReference type="Google" id="ProtNLM"/>
    </source>
</evidence>